<proteinExistence type="predicted"/>
<evidence type="ECO:0000313" key="2">
    <source>
        <dbReference type="Proteomes" id="UP001146067"/>
    </source>
</evidence>
<sequence length="103" mass="11162">MTFSDGRRAFISAKRRVSTGRPFVETVAGWVAQSATLEADDLLVLAGEDFTGPAKDLDRVLRRLAAGLAIETQAEQDAFELLYARIPAAARERVLKQGAGEGR</sequence>
<comment type="caution">
    <text evidence="1">The sequence shown here is derived from an EMBL/GenBank/DDBJ whole genome shotgun (WGS) entry which is preliminary data.</text>
</comment>
<keyword evidence="2" id="KW-1185">Reference proteome</keyword>
<organism evidence="1 2">
    <name type="scientific">Glycomyces luteolus</name>
    <dbReference type="NCBI Taxonomy" id="2670330"/>
    <lineage>
        <taxon>Bacteria</taxon>
        <taxon>Bacillati</taxon>
        <taxon>Actinomycetota</taxon>
        <taxon>Actinomycetes</taxon>
        <taxon>Glycomycetales</taxon>
        <taxon>Glycomycetaceae</taxon>
        <taxon>Glycomyces</taxon>
    </lineage>
</organism>
<name>A0A9X3SVY7_9ACTN</name>
<accession>A0A9X3SVY7</accession>
<dbReference type="RefSeq" id="WP_270113188.1">
    <property type="nucleotide sequence ID" value="NZ_JAPZVP010000040.1"/>
</dbReference>
<reference evidence="1" key="1">
    <citation type="submission" date="2022-12" db="EMBL/GenBank/DDBJ databases">
        <title>Gycomyces niveus sp.nov.,a novel actinomycete isolated from soil in Shouguan.</title>
        <authorList>
            <person name="Yang X."/>
        </authorList>
    </citation>
    <scope>NUCLEOTIDE SEQUENCE</scope>
    <source>
        <strain evidence="1">NEAU-A15</strain>
    </source>
</reference>
<dbReference type="Proteomes" id="UP001146067">
    <property type="component" value="Unassembled WGS sequence"/>
</dbReference>
<dbReference type="AlphaFoldDB" id="A0A9X3SVY7"/>
<dbReference type="EMBL" id="JAPZVP010000040">
    <property type="protein sequence ID" value="MDA1363103.1"/>
    <property type="molecule type" value="Genomic_DNA"/>
</dbReference>
<evidence type="ECO:0000313" key="1">
    <source>
        <dbReference type="EMBL" id="MDA1363103.1"/>
    </source>
</evidence>
<protein>
    <submittedName>
        <fullName evidence="1">Uncharacterized protein</fullName>
    </submittedName>
</protein>
<gene>
    <name evidence="1" type="ORF">O1R50_26050</name>
</gene>